<keyword evidence="2" id="KW-0472">Membrane</keyword>
<feature type="transmembrane region" description="Helical" evidence="2">
    <location>
        <begin position="7"/>
        <end position="29"/>
    </location>
</feature>
<evidence type="ECO:0000256" key="2">
    <source>
        <dbReference type="SAM" id="Phobius"/>
    </source>
</evidence>
<keyword evidence="2" id="KW-0812">Transmembrane</keyword>
<keyword evidence="2" id="KW-1133">Transmembrane helix</keyword>
<name>A0A2W5IAK1_9ACTN</name>
<reference evidence="3 4" key="1">
    <citation type="submission" date="2017-08" db="EMBL/GenBank/DDBJ databases">
        <title>Infants hospitalized years apart are colonized by the same room-sourced microbial strains.</title>
        <authorList>
            <person name="Brooks B."/>
            <person name="Olm M.R."/>
            <person name="Firek B.A."/>
            <person name="Baker R."/>
            <person name="Thomas B.C."/>
            <person name="Morowitz M.J."/>
            <person name="Banfield J.F."/>
        </authorList>
    </citation>
    <scope>NUCLEOTIDE SEQUENCE [LARGE SCALE GENOMIC DNA]</scope>
    <source>
        <strain evidence="3">S2_006_000_R1_57</strain>
    </source>
</reference>
<feature type="region of interest" description="Disordered" evidence="1">
    <location>
        <begin position="199"/>
        <end position="226"/>
    </location>
</feature>
<sequence length="226" mass="24641">MEKLRRPYCVGTALILWIGILILTIVQIISEIVVSVLHSQTLTNVISDDLTAHLGTAQNQVQNQANNAGAGYSSAEIHTMAVALPFMAIFVEILLVAVFSIIIWRMSRGRKWARVVLIFIGCYMAVQGISAIIMAFQDNTSSFSIIAYYLSKDSSAAGGNVFSFVILCIVILEGIMAVPALSQMRKPEADEWFNAIAEQRHPPTPPTAMPPMPPLPPVPPNGPRSH</sequence>
<dbReference type="Proteomes" id="UP000248606">
    <property type="component" value="Unassembled WGS sequence"/>
</dbReference>
<protein>
    <submittedName>
        <fullName evidence="3">Uncharacterized protein</fullName>
    </submittedName>
</protein>
<dbReference type="RefSeq" id="WP_290595885.1">
    <property type="nucleotide sequence ID" value="NZ_CAKZIO010000004.1"/>
</dbReference>
<feature type="transmembrane region" description="Helical" evidence="2">
    <location>
        <begin position="116"/>
        <end position="136"/>
    </location>
</feature>
<accession>A0A2W5IAK1</accession>
<proteinExistence type="predicted"/>
<feature type="compositionally biased region" description="Pro residues" evidence="1">
    <location>
        <begin position="202"/>
        <end position="226"/>
    </location>
</feature>
<dbReference type="AlphaFoldDB" id="A0A2W5IAK1"/>
<evidence type="ECO:0000313" key="4">
    <source>
        <dbReference type="Proteomes" id="UP000248606"/>
    </source>
</evidence>
<gene>
    <name evidence="3" type="ORF">DI579_04445</name>
</gene>
<evidence type="ECO:0000313" key="3">
    <source>
        <dbReference type="EMBL" id="PZP89145.1"/>
    </source>
</evidence>
<organism evidence="3 4">
    <name type="scientific">Lawsonella clevelandensis</name>
    <dbReference type="NCBI Taxonomy" id="1528099"/>
    <lineage>
        <taxon>Bacteria</taxon>
        <taxon>Bacillati</taxon>
        <taxon>Actinomycetota</taxon>
        <taxon>Actinomycetes</taxon>
        <taxon>Mycobacteriales</taxon>
        <taxon>Lawsonellaceae</taxon>
        <taxon>Lawsonella</taxon>
    </lineage>
</organism>
<feature type="transmembrane region" description="Helical" evidence="2">
    <location>
        <begin position="156"/>
        <end position="178"/>
    </location>
</feature>
<feature type="transmembrane region" description="Helical" evidence="2">
    <location>
        <begin position="82"/>
        <end position="104"/>
    </location>
</feature>
<evidence type="ECO:0000256" key="1">
    <source>
        <dbReference type="SAM" id="MobiDB-lite"/>
    </source>
</evidence>
<comment type="caution">
    <text evidence="3">The sequence shown here is derived from an EMBL/GenBank/DDBJ whole genome shotgun (WGS) entry which is preliminary data.</text>
</comment>
<dbReference type="EMBL" id="QFOZ01000004">
    <property type="protein sequence ID" value="PZP89145.1"/>
    <property type="molecule type" value="Genomic_DNA"/>
</dbReference>